<comment type="subcellular location">
    <subcellularLocation>
        <location evidence="1">Cell membrane</location>
        <topology evidence="1">Multi-pass membrane protein</topology>
    </subcellularLocation>
</comment>
<dbReference type="PANTHER" id="PTHR23531:SF1">
    <property type="entry name" value="QUINOLENE RESISTANCE PROTEIN NORA"/>
    <property type="match status" value="1"/>
</dbReference>
<feature type="transmembrane region" description="Helical" evidence="6">
    <location>
        <begin position="393"/>
        <end position="413"/>
    </location>
</feature>
<name>A0A556CPW4_BREAU</name>
<dbReference type="GO" id="GO:0022857">
    <property type="term" value="F:transmembrane transporter activity"/>
    <property type="evidence" value="ECO:0007669"/>
    <property type="project" value="InterPro"/>
</dbReference>
<comment type="caution">
    <text evidence="8">The sequence shown here is derived from an EMBL/GenBank/DDBJ whole genome shotgun (WGS) entry which is preliminary data.</text>
</comment>
<dbReference type="Proteomes" id="UP000316406">
    <property type="component" value="Unassembled WGS sequence"/>
</dbReference>
<dbReference type="PROSITE" id="PS50850">
    <property type="entry name" value="MFS"/>
    <property type="match status" value="1"/>
</dbReference>
<evidence type="ECO:0000313" key="8">
    <source>
        <dbReference type="EMBL" id="TSI19453.1"/>
    </source>
</evidence>
<feature type="transmembrane region" description="Helical" evidence="6">
    <location>
        <begin position="30"/>
        <end position="52"/>
    </location>
</feature>
<gene>
    <name evidence="8" type="ORF">FO013_00320</name>
</gene>
<feature type="transmembrane region" description="Helical" evidence="6">
    <location>
        <begin position="276"/>
        <end position="297"/>
    </location>
</feature>
<dbReference type="Pfam" id="PF07690">
    <property type="entry name" value="MFS_1"/>
    <property type="match status" value="1"/>
</dbReference>
<evidence type="ECO:0000259" key="7">
    <source>
        <dbReference type="PROSITE" id="PS50850"/>
    </source>
</evidence>
<feature type="transmembrane region" description="Helical" evidence="6">
    <location>
        <begin position="247"/>
        <end position="270"/>
    </location>
</feature>
<dbReference type="InterPro" id="IPR020846">
    <property type="entry name" value="MFS_dom"/>
</dbReference>
<feature type="transmembrane region" description="Helical" evidence="6">
    <location>
        <begin position="309"/>
        <end position="328"/>
    </location>
</feature>
<keyword evidence="3 6" id="KW-1133">Transmembrane helix</keyword>
<evidence type="ECO:0000313" key="9">
    <source>
        <dbReference type="Proteomes" id="UP000316406"/>
    </source>
</evidence>
<sequence>MGRRCPDFGPGHPVPYGQIMSSEKSDGSTFTPALLGLVWTAMFGFSAFFFSYSTMVSIAAVNGLSTVTGGSVLTTMMVGVIVAQPFAPWAGRVLGLKGALFFALGLQLLGQVLGLTVPAPLLGLVLAGLCGGVGFGLFVVLANAAVPSTTSPGRIGKALGFFGGITSLASAVGAPFGLWLVGSVPVWTFRMIVCLSLLLAVPTVVKFLPGREPRPAKASMNDSAATARSAMRGRTSSHRAGRSLGEILYLVIMLSPFLVGMVVFGLIIGFGPGEDVAGAALYIGAMQVSAVVGRFAAGAIADRFSPFALNLLGLAMAVIGLVVAVIVFGGMLFLAMMIIGLGLGTLQSASLVMAFSNVSTPAKASVAWNMNFDIGLAIAGVLGGLGFTYLGDAATFLLCALLLLLSGVVSWILRTLRRSD</sequence>
<feature type="transmembrane region" description="Helical" evidence="6">
    <location>
        <begin position="187"/>
        <end position="208"/>
    </location>
</feature>
<reference evidence="8 9" key="1">
    <citation type="submission" date="2019-07" db="EMBL/GenBank/DDBJ databases">
        <title>Draft genome sequence of Brevibacterium aurantiacum XU54 isolated from Xinjiang China.</title>
        <authorList>
            <person name="Xu X."/>
        </authorList>
    </citation>
    <scope>NUCLEOTIDE SEQUENCE [LARGE SCALE GENOMIC DNA]</scope>
    <source>
        <strain evidence="8 9">XU54</strain>
    </source>
</reference>
<dbReference type="AlphaFoldDB" id="A0A556CPW4"/>
<feature type="transmembrane region" description="Helical" evidence="6">
    <location>
        <begin position="158"/>
        <end position="181"/>
    </location>
</feature>
<keyword evidence="2 6" id="KW-0812">Transmembrane</keyword>
<organism evidence="8 9">
    <name type="scientific">Brevibacterium aurantiacum</name>
    <dbReference type="NCBI Taxonomy" id="273384"/>
    <lineage>
        <taxon>Bacteria</taxon>
        <taxon>Bacillati</taxon>
        <taxon>Actinomycetota</taxon>
        <taxon>Actinomycetes</taxon>
        <taxon>Micrococcales</taxon>
        <taxon>Brevibacteriaceae</taxon>
        <taxon>Brevibacterium</taxon>
    </lineage>
</organism>
<evidence type="ECO:0000256" key="5">
    <source>
        <dbReference type="SAM" id="MobiDB-lite"/>
    </source>
</evidence>
<evidence type="ECO:0000256" key="3">
    <source>
        <dbReference type="ARBA" id="ARBA00022989"/>
    </source>
</evidence>
<dbReference type="Gene3D" id="1.20.1250.20">
    <property type="entry name" value="MFS general substrate transporter like domains"/>
    <property type="match status" value="1"/>
</dbReference>
<dbReference type="PANTHER" id="PTHR23531">
    <property type="entry name" value="QUINOLENE RESISTANCE PROTEIN NORA"/>
    <property type="match status" value="1"/>
</dbReference>
<feature type="transmembrane region" description="Helical" evidence="6">
    <location>
        <begin position="58"/>
        <end position="82"/>
    </location>
</feature>
<accession>A0A556CPW4</accession>
<evidence type="ECO:0000256" key="2">
    <source>
        <dbReference type="ARBA" id="ARBA00022692"/>
    </source>
</evidence>
<dbReference type="EMBL" id="VLTK01000001">
    <property type="protein sequence ID" value="TSI19453.1"/>
    <property type="molecule type" value="Genomic_DNA"/>
</dbReference>
<dbReference type="InterPro" id="IPR052714">
    <property type="entry name" value="MFS_Exporter"/>
</dbReference>
<keyword evidence="9" id="KW-1185">Reference proteome</keyword>
<proteinExistence type="predicted"/>
<dbReference type="InterPro" id="IPR011701">
    <property type="entry name" value="MFS"/>
</dbReference>
<dbReference type="InterPro" id="IPR036259">
    <property type="entry name" value="MFS_trans_sf"/>
</dbReference>
<feature type="domain" description="Major facilitator superfamily (MFS) profile" evidence="7">
    <location>
        <begin position="32"/>
        <end position="418"/>
    </location>
</feature>
<dbReference type="OrthoDB" id="4962314at2"/>
<keyword evidence="4 6" id="KW-0472">Membrane</keyword>
<feature type="transmembrane region" description="Helical" evidence="6">
    <location>
        <begin position="121"/>
        <end position="146"/>
    </location>
</feature>
<evidence type="ECO:0000256" key="1">
    <source>
        <dbReference type="ARBA" id="ARBA00004651"/>
    </source>
</evidence>
<dbReference type="GO" id="GO:0005886">
    <property type="term" value="C:plasma membrane"/>
    <property type="evidence" value="ECO:0007669"/>
    <property type="project" value="UniProtKB-SubCell"/>
</dbReference>
<evidence type="ECO:0000256" key="4">
    <source>
        <dbReference type="ARBA" id="ARBA00023136"/>
    </source>
</evidence>
<feature type="region of interest" description="Disordered" evidence="5">
    <location>
        <begin position="214"/>
        <end position="237"/>
    </location>
</feature>
<dbReference type="SUPFAM" id="SSF103473">
    <property type="entry name" value="MFS general substrate transporter"/>
    <property type="match status" value="1"/>
</dbReference>
<evidence type="ECO:0000256" key="6">
    <source>
        <dbReference type="SAM" id="Phobius"/>
    </source>
</evidence>
<protein>
    <submittedName>
        <fullName evidence="8">MFS transporter</fullName>
    </submittedName>
</protein>
<feature type="transmembrane region" description="Helical" evidence="6">
    <location>
        <begin position="367"/>
        <end position="387"/>
    </location>
</feature>
<feature type="transmembrane region" description="Helical" evidence="6">
    <location>
        <begin position="334"/>
        <end position="355"/>
    </location>
</feature>